<organism evidence="1 2">
    <name type="scientific">Vibrio ishigakensis</name>
    <dbReference type="NCBI Taxonomy" id="1481914"/>
    <lineage>
        <taxon>Bacteria</taxon>
        <taxon>Pseudomonadati</taxon>
        <taxon>Pseudomonadota</taxon>
        <taxon>Gammaproteobacteria</taxon>
        <taxon>Vibrionales</taxon>
        <taxon>Vibrionaceae</taxon>
        <taxon>Vibrio</taxon>
    </lineage>
</organism>
<reference evidence="1 2" key="2">
    <citation type="submission" date="2015-01" db="EMBL/GenBank/DDBJ databases">
        <authorList>
            <consortium name="NBRP consortium"/>
            <person name="Sawabe T."/>
            <person name="Meirelles P."/>
            <person name="Feng G."/>
            <person name="Sayaka M."/>
            <person name="Hattori M."/>
            <person name="Ohkuma M."/>
        </authorList>
    </citation>
    <scope>NUCLEOTIDE SEQUENCE [LARGE SCALE GENOMIC DNA]</scope>
    <source>
        <strain evidence="2">JCM 19241</strain>
    </source>
</reference>
<gene>
    <name evidence="1" type="ORF">JCM19241_4250</name>
</gene>
<proteinExistence type="predicted"/>
<dbReference type="GO" id="GO:0004126">
    <property type="term" value="F:cytidine deaminase activity"/>
    <property type="evidence" value="ECO:0007669"/>
    <property type="project" value="UniProtKB-EC"/>
</dbReference>
<dbReference type="Proteomes" id="UP000031666">
    <property type="component" value="Unassembled WGS sequence"/>
</dbReference>
<evidence type="ECO:0000313" key="2">
    <source>
        <dbReference type="Proteomes" id="UP000031666"/>
    </source>
</evidence>
<sequence length="48" mass="5485">MNELSTADKLQVQLPERDEMSLQAYLPESFGPKDLGIESGLMSYRPWL</sequence>
<name>A0A0B8QNY0_9VIBR</name>
<dbReference type="AlphaFoldDB" id="A0A0B8QNY0"/>
<dbReference type="EC" id="3.5.4.5" evidence="1"/>
<comment type="caution">
    <text evidence="1">The sequence shown here is derived from an EMBL/GenBank/DDBJ whole genome shotgun (WGS) entry which is preliminary data.</text>
</comment>
<evidence type="ECO:0000313" key="1">
    <source>
        <dbReference type="EMBL" id="GAM76713.1"/>
    </source>
</evidence>
<reference evidence="1 2" key="1">
    <citation type="submission" date="2015-01" db="EMBL/GenBank/DDBJ databases">
        <title>Vibrio sp. C94 JCM 19241 whole genome shotgun sequence.</title>
        <authorList>
            <person name="Sawabe T."/>
            <person name="Meirelles P."/>
            <person name="Feng G."/>
            <person name="Sayaka M."/>
            <person name="Hattori M."/>
            <person name="Ohkuma M."/>
        </authorList>
    </citation>
    <scope>NUCLEOTIDE SEQUENCE [LARGE SCALE GENOMIC DNA]</scope>
    <source>
        <strain evidence="2">JCM 19241</strain>
    </source>
</reference>
<dbReference type="STRING" id="1481914.JCM19241_4250"/>
<protein>
    <submittedName>
        <fullName evidence="1">Cytidine deaminase</fullName>
        <ecNumber evidence="1">3.5.4.5</ecNumber>
    </submittedName>
</protein>
<dbReference type="Gene3D" id="3.40.140.10">
    <property type="entry name" value="Cytidine Deaminase, domain 2"/>
    <property type="match status" value="1"/>
</dbReference>
<dbReference type="EMBL" id="BBSC01000006">
    <property type="protein sequence ID" value="GAM76713.1"/>
    <property type="molecule type" value="Genomic_DNA"/>
</dbReference>
<keyword evidence="1" id="KW-0378">Hydrolase</keyword>
<accession>A0A0B8QNY0</accession>